<sequence>MDRVRIDDVENDVQPAAVMRKLTEPLGLTDVAINYYELEPGDSFAFAYHSHEVQEEVFCVLSGTATFETEDGPVEVGPNELVRFGREEFQRGWNHGDERVRALAIGAPLAYGTQPKLRYCEDCDAENDTDLNRIDDVDGEAVVARCVECGSETGRWYRGSMDGKVP</sequence>
<evidence type="ECO:0000256" key="1">
    <source>
        <dbReference type="ARBA" id="ARBA00022723"/>
    </source>
</evidence>
<dbReference type="InterPro" id="IPR011051">
    <property type="entry name" value="RmlC_Cupin_sf"/>
</dbReference>
<name>A0A1I3BKN1_9EURY</name>
<protein>
    <submittedName>
        <fullName evidence="3">Cupin domain-containing protein</fullName>
    </submittedName>
</protein>
<dbReference type="GO" id="GO:0046872">
    <property type="term" value="F:metal ion binding"/>
    <property type="evidence" value="ECO:0007669"/>
    <property type="project" value="UniProtKB-KW"/>
</dbReference>
<dbReference type="Proteomes" id="UP000323537">
    <property type="component" value="Unassembled WGS sequence"/>
</dbReference>
<reference evidence="3 4" key="1">
    <citation type="submission" date="2016-10" db="EMBL/GenBank/DDBJ databases">
        <authorList>
            <person name="Varghese N."/>
            <person name="Submissions S."/>
        </authorList>
    </citation>
    <scope>NUCLEOTIDE SEQUENCE [LARGE SCALE GENOMIC DNA]</scope>
    <source>
        <strain evidence="3 4">CGMCC 1.6377</strain>
    </source>
</reference>
<dbReference type="EMBL" id="FOPZ01000013">
    <property type="protein sequence ID" value="SFH62720.1"/>
    <property type="molecule type" value="Genomic_DNA"/>
</dbReference>
<dbReference type="PANTHER" id="PTHR35848">
    <property type="entry name" value="OXALATE-BINDING PROTEIN"/>
    <property type="match status" value="1"/>
</dbReference>
<organism evidence="3 4">
    <name type="scientific">Halorubrum aquaticum</name>
    <dbReference type="NCBI Taxonomy" id="387340"/>
    <lineage>
        <taxon>Archaea</taxon>
        <taxon>Methanobacteriati</taxon>
        <taxon>Methanobacteriota</taxon>
        <taxon>Stenosarchaea group</taxon>
        <taxon>Halobacteria</taxon>
        <taxon>Halobacteriales</taxon>
        <taxon>Haloferacaceae</taxon>
        <taxon>Halorubrum</taxon>
    </lineage>
</organism>
<gene>
    <name evidence="3" type="ORF">SAMN04488066_11335</name>
</gene>
<dbReference type="InterPro" id="IPR013096">
    <property type="entry name" value="Cupin_2"/>
</dbReference>
<proteinExistence type="predicted"/>
<dbReference type="Pfam" id="PF07883">
    <property type="entry name" value="Cupin_2"/>
    <property type="match status" value="1"/>
</dbReference>
<dbReference type="InterPro" id="IPR051610">
    <property type="entry name" value="GPI/OXD"/>
</dbReference>
<dbReference type="AlphaFoldDB" id="A0A1I3BKN1"/>
<dbReference type="PANTHER" id="PTHR35848:SF9">
    <property type="entry name" value="SLL1358 PROTEIN"/>
    <property type="match status" value="1"/>
</dbReference>
<dbReference type="SUPFAM" id="SSF51182">
    <property type="entry name" value="RmlC-like cupins"/>
    <property type="match status" value="1"/>
</dbReference>
<dbReference type="OrthoDB" id="190812at2157"/>
<accession>A0A1I3BKN1</accession>
<evidence type="ECO:0000259" key="2">
    <source>
        <dbReference type="Pfam" id="PF07883"/>
    </source>
</evidence>
<dbReference type="InterPro" id="IPR014710">
    <property type="entry name" value="RmlC-like_jellyroll"/>
</dbReference>
<keyword evidence="4" id="KW-1185">Reference proteome</keyword>
<evidence type="ECO:0000313" key="3">
    <source>
        <dbReference type="EMBL" id="SFH62720.1"/>
    </source>
</evidence>
<evidence type="ECO:0000313" key="4">
    <source>
        <dbReference type="Proteomes" id="UP000323537"/>
    </source>
</evidence>
<keyword evidence="1" id="KW-0479">Metal-binding</keyword>
<dbReference type="RefSeq" id="WP_149784841.1">
    <property type="nucleotide sequence ID" value="NZ_BAAADP010000005.1"/>
</dbReference>
<feature type="domain" description="Cupin type-2" evidence="2">
    <location>
        <begin position="35"/>
        <end position="105"/>
    </location>
</feature>
<dbReference type="Gene3D" id="2.60.120.10">
    <property type="entry name" value="Jelly Rolls"/>
    <property type="match status" value="1"/>
</dbReference>